<accession>A0A6C1EG30</accession>
<dbReference type="SUPFAM" id="SSF54791">
    <property type="entry name" value="Eukaryotic type KH-domain (KH-domain type I)"/>
    <property type="match status" value="1"/>
</dbReference>
<reference evidence="3 4" key="1">
    <citation type="journal article" date="2019" name="BMC Genomics">
        <title>Chromosome level assembly and comparative genome analysis confirm lager-brewing yeasts originated from a single hybridization.</title>
        <authorList>
            <person name="Salazar A.N."/>
            <person name="Gorter de Vries A.R."/>
            <person name="van den Broek M."/>
            <person name="Brouwers N."/>
            <person name="de la Torre Cortes P."/>
            <person name="Kuijpers N.G.A."/>
            <person name="Daran J.G."/>
            <person name="Abeel T."/>
        </authorList>
    </citation>
    <scope>NUCLEOTIDE SEQUENCE [LARGE SCALE GENOMIC DNA]</scope>
    <source>
        <strain evidence="3 4">CBS 1483</strain>
    </source>
</reference>
<organism evidence="3 4">
    <name type="scientific">Saccharomyces pastorianus</name>
    <name type="common">Lager yeast</name>
    <name type="synonym">Saccharomyces cerevisiae x Saccharomyces eubayanus</name>
    <dbReference type="NCBI Taxonomy" id="27292"/>
    <lineage>
        <taxon>Eukaryota</taxon>
        <taxon>Fungi</taxon>
        <taxon>Dikarya</taxon>
        <taxon>Ascomycota</taxon>
        <taxon>Saccharomycotina</taxon>
        <taxon>Saccharomycetes</taxon>
        <taxon>Saccharomycetales</taxon>
        <taxon>Saccharomycetaceae</taxon>
        <taxon>Saccharomyces</taxon>
    </lineage>
</organism>
<evidence type="ECO:0000313" key="3">
    <source>
        <dbReference type="EMBL" id="QID87584.1"/>
    </source>
</evidence>
<evidence type="ECO:0000256" key="1">
    <source>
        <dbReference type="PROSITE-ProRule" id="PRU00117"/>
    </source>
</evidence>
<dbReference type="OrthoDB" id="442947at2759"/>
<dbReference type="InterPro" id="IPR004087">
    <property type="entry name" value="KH_dom"/>
</dbReference>
<dbReference type="GO" id="GO:0003723">
    <property type="term" value="F:RNA binding"/>
    <property type="evidence" value="ECO:0007669"/>
    <property type="project" value="UniProtKB-UniRule"/>
</dbReference>
<dbReference type="AlphaFoldDB" id="A0A6C1EG30"/>
<dbReference type="PROSITE" id="PS50084">
    <property type="entry name" value="KH_TYPE_1"/>
    <property type="match status" value="1"/>
</dbReference>
<dbReference type="Proteomes" id="UP000501346">
    <property type="component" value="Chromosome SeXIV"/>
</dbReference>
<dbReference type="Pfam" id="PF00013">
    <property type="entry name" value="KH_1"/>
    <property type="match status" value="1"/>
</dbReference>
<evidence type="ECO:0000259" key="2">
    <source>
        <dbReference type="SMART" id="SM00322"/>
    </source>
</evidence>
<feature type="domain" description="K Homology" evidence="2">
    <location>
        <begin position="191"/>
        <end position="271"/>
    </location>
</feature>
<keyword evidence="1" id="KW-0694">RNA-binding</keyword>
<sequence>MPIRTGSDHNMIQPPNFDASSMKILEELQEGRQLTNTQHFPARTLYIKLALDYSFFRDNLLKFRAHLHEIKVFIRISFDIMYIVCKMEKELLSLVYSNGIVDICLPRFILREELKIFESCFYTHHDNRLRILQEEFSQLFKKIKVKASILCFSIEEMSMTNQEALPQSSRLFELLKCNNTMQREELQRRDFILTKEVKLSKTQVTFLIGSRGTRIETLRKESGATIKIIPISEKMTMQERFHPETVQQTILISGDLYSVALAITNIESALFAIGL</sequence>
<protein>
    <submittedName>
        <fullName evidence="3">RNA-binding motif protein required for MRE2-dependent mRNA splicing</fullName>
    </submittedName>
</protein>
<dbReference type="EMBL" id="CP049011">
    <property type="protein sequence ID" value="QID87584.1"/>
    <property type="molecule type" value="Genomic_DNA"/>
</dbReference>
<gene>
    <name evidence="3" type="primary">MER1_2</name>
    <name evidence="3" type="ORF">GRS66_010264</name>
</gene>
<keyword evidence="4" id="KW-1185">Reference proteome</keyword>
<dbReference type="InterPro" id="IPR036612">
    <property type="entry name" value="KH_dom_type_1_sf"/>
</dbReference>
<dbReference type="InterPro" id="IPR004088">
    <property type="entry name" value="KH_dom_type_1"/>
</dbReference>
<name>A0A6C1EG30_SACPS</name>
<proteinExistence type="predicted"/>
<dbReference type="Gene3D" id="3.30.1370.10">
    <property type="entry name" value="K Homology domain, type 1"/>
    <property type="match status" value="1"/>
</dbReference>
<dbReference type="SMART" id="SM00322">
    <property type="entry name" value="KH"/>
    <property type="match status" value="1"/>
</dbReference>
<evidence type="ECO:0000313" key="4">
    <source>
        <dbReference type="Proteomes" id="UP000501346"/>
    </source>
</evidence>